<evidence type="ECO:0000256" key="3">
    <source>
        <dbReference type="ARBA" id="ARBA00022723"/>
    </source>
</evidence>
<proteinExistence type="inferred from homology"/>
<dbReference type="PANTHER" id="PTHR11771">
    <property type="entry name" value="LIPOXYGENASE"/>
    <property type="match status" value="1"/>
</dbReference>
<evidence type="ECO:0000256" key="1">
    <source>
        <dbReference type="ARBA" id="ARBA00009419"/>
    </source>
</evidence>
<keyword evidence="5" id="KW-0276">Fatty acid metabolism</keyword>
<evidence type="ECO:0000256" key="12">
    <source>
        <dbReference type="SAM" id="MobiDB-lite"/>
    </source>
</evidence>
<feature type="non-terminal residue" evidence="15">
    <location>
        <position position="1"/>
    </location>
</feature>
<evidence type="ECO:0000256" key="8">
    <source>
        <dbReference type="ARBA" id="ARBA00023098"/>
    </source>
</evidence>
<dbReference type="Gene3D" id="4.10.372.10">
    <property type="entry name" value="Lipoxygenase-1, Domain 3"/>
    <property type="match status" value="1"/>
</dbReference>
<protein>
    <recommendedName>
        <fullName evidence="11">Lipoxygenase</fullName>
        <ecNumber evidence="11">1.13.11.-</ecNumber>
    </recommendedName>
</protein>
<dbReference type="PROSITE" id="PS00081">
    <property type="entry name" value="LIPOXYGENASE_2"/>
    <property type="match status" value="1"/>
</dbReference>
<dbReference type="FunFam" id="3.10.450.60:FF:000002">
    <property type="entry name" value="Lipoxygenase"/>
    <property type="match status" value="1"/>
</dbReference>
<dbReference type="InterPro" id="IPR036226">
    <property type="entry name" value="LipOase_C_sf"/>
</dbReference>
<evidence type="ECO:0000313" key="15">
    <source>
        <dbReference type="EMBL" id="TVU14299.1"/>
    </source>
</evidence>
<reference evidence="15 16" key="1">
    <citation type="journal article" date="2019" name="Sci. Rep.">
        <title>A high-quality genome of Eragrostis curvula grass provides insights into Poaceae evolution and supports new strategies to enhance forage quality.</title>
        <authorList>
            <person name="Carballo J."/>
            <person name="Santos B.A.C.M."/>
            <person name="Zappacosta D."/>
            <person name="Garbus I."/>
            <person name="Selva J.P."/>
            <person name="Gallo C.A."/>
            <person name="Diaz A."/>
            <person name="Albertini E."/>
            <person name="Caccamo M."/>
            <person name="Echenique V."/>
        </authorList>
    </citation>
    <scope>NUCLEOTIDE SEQUENCE [LARGE SCALE GENOMIC DNA]</scope>
    <source>
        <strain evidence="16">cv. Victoria</strain>
        <tissue evidence="15">Leaf</tissue>
    </source>
</reference>
<dbReference type="EMBL" id="RWGY01000031">
    <property type="protein sequence ID" value="TVU14299.1"/>
    <property type="molecule type" value="Genomic_DNA"/>
</dbReference>
<dbReference type="PROSITE" id="PS50095">
    <property type="entry name" value="PLAT"/>
    <property type="match status" value="1"/>
</dbReference>
<dbReference type="InterPro" id="IPR000907">
    <property type="entry name" value="LipOase"/>
</dbReference>
<keyword evidence="9 11" id="KW-0275">Fatty acid biosynthesis</keyword>
<evidence type="ECO:0000256" key="5">
    <source>
        <dbReference type="ARBA" id="ARBA00022832"/>
    </source>
</evidence>
<gene>
    <name evidence="15" type="ORF">EJB05_37760</name>
</gene>
<dbReference type="Gramene" id="TVU14299">
    <property type="protein sequence ID" value="TVU14299"/>
    <property type="gene ID" value="EJB05_37760"/>
</dbReference>
<dbReference type="InterPro" id="IPR013819">
    <property type="entry name" value="LipOase_C"/>
</dbReference>
<organism evidence="15 16">
    <name type="scientific">Eragrostis curvula</name>
    <name type="common">weeping love grass</name>
    <dbReference type="NCBI Taxonomy" id="38414"/>
    <lineage>
        <taxon>Eukaryota</taxon>
        <taxon>Viridiplantae</taxon>
        <taxon>Streptophyta</taxon>
        <taxon>Embryophyta</taxon>
        <taxon>Tracheophyta</taxon>
        <taxon>Spermatophyta</taxon>
        <taxon>Magnoliopsida</taxon>
        <taxon>Liliopsida</taxon>
        <taxon>Poales</taxon>
        <taxon>Poaceae</taxon>
        <taxon>PACMAD clade</taxon>
        <taxon>Chloridoideae</taxon>
        <taxon>Eragrostideae</taxon>
        <taxon>Eragrostidinae</taxon>
        <taxon>Eragrostis</taxon>
    </lineage>
</organism>
<dbReference type="InterPro" id="IPR020834">
    <property type="entry name" value="LipOase_CS"/>
</dbReference>
<feature type="domain" description="Lipoxygenase" evidence="14">
    <location>
        <begin position="282"/>
        <end position="1003"/>
    </location>
</feature>
<comment type="pathway">
    <text evidence="11">Lipid metabolism; oxylipin biosynthesis.</text>
</comment>
<dbReference type="Proteomes" id="UP000324897">
    <property type="component" value="Unassembled WGS sequence"/>
</dbReference>
<dbReference type="SUPFAM" id="SSF49723">
    <property type="entry name" value="Lipase/lipooxygenase domain (PLAT/LH2 domain)"/>
    <property type="match status" value="2"/>
</dbReference>
<dbReference type="InterPro" id="IPR001246">
    <property type="entry name" value="LipOase_plant"/>
</dbReference>
<dbReference type="GO" id="GO:0031408">
    <property type="term" value="P:oxylipin biosynthetic process"/>
    <property type="evidence" value="ECO:0007669"/>
    <property type="project" value="UniProtKB-UniRule"/>
</dbReference>
<keyword evidence="3" id="KW-0479">Metal-binding</keyword>
<evidence type="ECO:0000259" key="13">
    <source>
        <dbReference type="PROSITE" id="PS50095"/>
    </source>
</evidence>
<dbReference type="InterPro" id="IPR001024">
    <property type="entry name" value="PLAT/LH2_dom"/>
</dbReference>
<dbReference type="SUPFAM" id="SSF48484">
    <property type="entry name" value="Lipoxigenase"/>
    <property type="match status" value="1"/>
</dbReference>
<evidence type="ECO:0000256" key="6">
    <source>
        <dbReference type="ARBA" id="ARBA00022964"/>
    </source>
</evidence>
<dbReference type="SMART" id="SM00308">
    <property type="entry name" value="LH2"/>
    <property type="match status" value="1"/>
</dbReference>
<sequence length="1003" mass="112056">MASSVELVRRPFLPGAAAKAGRDRGGGLCSSARNLPVRRRRSLRSTSAVCALAERPVVTPAPAAERAGAAPPEPHPQIVAARAVVTVRRRRKEDAKQRVVEQLDAFADRIGRSVLLELVSTETDPSKAPVPSPPPTRTALEGIPGPPLLLFRHDLCFSFSLSFPFLLPLLFHSLHRFHGSRGENIPAGKGGPKRSKRSALVGWFDKKDVKAEKVVYTAEFAVDASFGEPGAVTVLNRHTREFFVESIVVEGFPSGPAHFTCNSWVQPTRVDRNPRVFFTNKPYLPAETPPGLRDLRLQELDDLRGDGAGERRITDRAYDYDVYDDLGHPDKGTEFARPVLGGERMPYPRRMRTGRPRTLTGKQAHERAESRVEYPEPIYVSRDEEFEEGKNEMLSEGAIKALLHNFMPLLVSSVSPDINDFAGFHDVDNLFKEGLRLKQALQDQLFQKIPFVRKIQENSEGLLRYDTPDIIKKDKFAWLRDDEFARQALAGINPVNIERLQAFPPTSKLDPAVYGPPESAITEAHIIGQLDGMSVQEALQDNRLYMLDFHDIFLPFLDRINAQDGRKAYGTRTLFFLTAAGTLKPIAIELCLPPMTDGCKRAKRVFTPPADATSNWLWQLAKAHVCSNDAGVHQLVNHWYASAILCIPVICECRGRNSPPLDPCCRLRTHACMEPFIIAAHRQMSAMHPIFKLLKPHMRYTLKINALARQILINGDGVIESGFTPGRYCMEMSSFAYRELWRLDQEGLPADLIRRGMAVEDPSQPHGLRLLIKDYPYATDGLLLWSAISRWCDAYVAVYYTSDEAVQNDTELQSWYAEAVQTGHEDKRDAPWWPRLSTPSDLASLLTTLLWLTSAQHAALNFGQYPLGGYIPNRPPLMRRLVPAEGDPEYAHLVADPHRFFLSALPSLTQTTTFMTVIDTLSTHSADEEYLGERPDEAWTADPAALAAAREFADEVRRAEEEIERRNADTARRNRCGAGVLPYELMAPSSGPGITCRGVPNSS</sequence>
<dbReference type="Gene3D" id="3.10.450.60">
    <property type="match status" value="1"/>
</dbReference>
<dbReference type="PROSITE" id="PS51393">
    <property type="entry name" value="LIPOXYGENASE_3"/>
    <property type="match status" value="1"/>
</dbReference>
<dbReference type="Pfam" id="PF01477">
    <property type="entry name" value="PLAT"/>
    <property type="match status" value="1"/>
</dbReference>
<evidence type="ECO:0000256" key="10">
    <source>
        <dbReference type="PROSITE-ProRule" id="PRU00152"/>
    </source>
</evidence>
<dbReference type="EC" id="1.13.11.-" evidence="11"/>
<keyword evidence="2 11" id="KW-0444">Lipid biosynthesis</keyword>
<evidence type="ECO:0000256" key="2">
    <source>
        <dbReference type="ARBA" id="ARBA00022516"/>
    </source>
</evidence>
<dbReference type="UniPathway" id="UPA00382"/>
<dbReference type="Gene3D" id="2.60.60.20">
    <property type="entry name" value="PLAT/LH2 domain"/>
    <property type="match status" value="1"/>
</dbReference>
<dbReference type="PRINTS" id="PR00087">
    <property type="entry name" value="LIPOXYGENASE"/>
</dbReference>
<dbReference type="Gene3D" id="1.20.245.10">
    <property type="entry name" value="Lipoxygenase-1, Domain 5"/>
    <property type="match status" value="1"/>
</dbReference>
<evidence type="ECO:0000256" key="7">
    <source>
        <dbReference type="ARBA" id="ARBA00023002"/>
    </source>
</evidence>
<dbReference type="OrthoDB" id="407298at2759"/>
<evidence type="ECO:0000256" key="9">
    <source>
        <dbReference type="ARBA" id="ARBA00023160"/>
    </source>
</evidence>
<evidence type="ECO:0000256" key="4">
    <source>
        <dbReference type="ARBA" id="ARBA00022767"/>
    </source>
</evidence>
<dbReference type="GO" id="GO:0046872">
    <property type="term" value="F:metal ion binding"/>
    <property type="evidence" value="ECO:0007669"/>
    <property type="project" value="UniProtKB-UniRule"/>
</dbReference>
<dbReference type="Pfam" id="PF00305">
    <property type="entry name" value="Lipoxygenase"/>
    <property type="match status" value="2"/>
</dbReference>
<feature type="domain" description="PLAT" evidence="13">
    <location>
        <begin position="163"/>
        <end position="279"/>
    </location>
</feature>
<keyword evidence="7" id="KW-0560">Oxidoreductase</keyword>
<comment type="caution">
    <text evidence="15">The sequence shown here is derived from an EMBL/GenBank/DDBJ whole genome shotgun (WGS) entry which is preliminary data.</text>
</comment>
<dbReference type="GO" id="GO:0034440">
    <property type="term" value="P:lipid oxidation"/>
    <property type="evidence" value="ECO:0007669"/>
    <property type="project" value="InterPro"/>
</dbReference>
<dbReference type="InterPro" id="IPR036392">
    <property type="entry name" value="PLAT/LH2_dom_sf"/>
</dbReference>
<evidence type="ECO:0000259" key="14">
    <source>
        <dbReference type="PROSITE" id="PS51393"/>
    </source>
</evidence>
<evidence type="ECO:0000313" key="16">
    <source>
        <dbReference type="Proteomes" id="UP000324897"/>
    </source>
</evidence>
<name>A0A5J9TSJ1_9POAL</name>
<dbReference type="InterPro" id="IPR027433">
    <property type="entry name" value="Lipoxygenase_dom_3"/>
</dbReference>
<accession>A0A5J9TSJ1</accession>
<keyword evidence="4 11" id="KW-0925">Oxylipin biosynthesis</keyword>
<keyword evidence="8" id="KW-0443">Lipid metabolism</keyword>
<dbReference type="GO" id="GO:0016702">
    <property type="term" value="F:oxidoreductase activity, acting on single donors with incorporation of molecular oxygen, incorporation of two atoms of oxygen"/>
    <property type="evidence" value="ECO:0007669"/>
    <property type="project" value="InterPro"/>
</dbReference>
<dbReference type="AlphaFoldDB" id="A0A5J9TSJ1"/>
<dbReference type="GO" id="GO:0006633">
    <property type="term" value="P:fatty acid biosynthetic process"/>
    <property type="evidence" value="ECO:0007669"/>
    <property type="project" value="UniProtKB-KW"/>
</dbReference>
<comment type="caution">
    <text evidence="10">Lacks conserved residue(s) required for the propagation of feature annotation.</text>
</comment>
<feature type="region of interest" description="Disordered" evidence="12">
    <location>
        <begin position="333"/>
        <end position="371"/>
    </location>
</feature>
<keyword evidence="16" id="KW-1185">Reference proteome</keyword>
<comment type="similarity">
    <text evidence="1 11">Belongs to the lipoxygenase family.</text>
</comment>
<dbReference type="Gene3D" id="4.10.375.10">
    <property type="entry name" value="Lipoxygenase-1, Domain 2"/>
    <property type="match status" value="1"/>
</dbReference>
<dbReference type="PRINTS" id="PR00468">
    <property type="entry name" value="PLTLPOXGNASE"/>
</dbReference>
<comment type="function">
    <text evidence="11">Plant lipoxygenase may be involved in a number of diverse aspects of plant physiology including growth and development, pest resistance, and senescence or responses to wounding.</text>
</comment>
<evidence type="ECO:0000256" key="11">
    <source>
        <dbReference type="RuleBase" id="RU003975"/>
    </source>
</evidence>
<keyword evidence="6" id="KW-0223">Dioxygenase</keyword>